<comment type="caution">
    <text evidence="8">The sequence shown here is derived from an EMBL/GenBank/DDBJ whole genome shotgun (WGS) entry which is preliminary data.</text>
</comment>
<protein>
    <submittedName>
        <fullName evidence="8">Zinc-RING and/or ribbon domain-containing protein</fullName>
    </submittedName>
</protein>
<dbReference type="SUPFAM" id="SSF48695">
    <property type="entry name" value="Multiheme cytochromes"/>
    <property type="match status" value="1"/>
</dbReference>
<sequence length="420" mass="49140">MNDSDLSKPESSSGTEEVSDYENFMDSQLRELINEERKKQGDLCRADQLLIAIDFCKKFLVDSSSHERRRTEEVLAKLVELKLELEQLKDFPSTEQDMDPIKKVRGHEFLIQPSSSGRNPYCEVCLSTIWRLVMPWRRCKVCGFRTHDKCVEVVRRSCVSVRVARQPFPYELRICPEQTLPSQNYQCAECANPIGFDEGPQHEPRLCDYSGRYYCRNCHWNDLQVIPARLIKNWDVEKRPVCRASKQLLIVMERKPIIDLGKENPMLFKYINALARMKQMRTSILLMKAYFMCCRRARKMRILQHLHRYQHFVETDNFYTMGDLIQLANGKLLPEIDAIVSTFRKHITEECEICKGNAFICELCDNKEVLYPFSDGVTMCKDCCAVFHQDCFKRVSKRCSRCTRRRARKASTSAITEEES</sequence>
<keyword evidence="2" id="KW-0677">Repeat</keyword>
<evidence type="ECO:0000256" key="5">
    <source>
        <dbReference type="ARBA" id="ARBA00029450"/>
    </source>
</evidence>
<dbReference type="InterPro" id="IPR051366">
    <property type="entry name" value="DEF8"/>
</dbReference>
<keyword evidence="9" id="KW-1185">Reference proteome</keyword>
<dbReference type="InterPro" id="IPR002219">
    <property type="entry name" value="PKC_DAG/PE"/>
</dbReference>
<evidence type="ECO:0000256" key="1">
    <source>
        <dbReference type="ARBA" id="ARBA00022723"/>
    </source>
</evidence>
<dbReference type="InterPro" id="IPR036280">
    <property type="entry name" value="Multihaem_cyt_sf"/>
</dbReference>
<evidence type="ECO:0000256" key="3">
    <source>
        <dbReference type="ARBA" id="ARBA00022771"/>
    </source>
</evidence>
<keyword evidence="1" id="KW-0479">Metal-binding</keyword>
<evidence type="ECO:0000259" key="7">
    <source>
        <dbReference type="PROSITE" id="PS50081"/>
    </source>
</evidence>
<proteinExistence type="inferred from homology"/>
<dbReference type="Proteomes" id="UP001201812">
    <property type="component" value="Unassembled WGS sequence"/>
</dbReference>
<gene>
    <name evidence="8" type="ORF">DdX_07037</name>
</gene>
<feature type="region of interest" description="Disordered" evidence="6">
    <location>
        <begin position="1"/>
        <end position="21"/>
    </location>
</feature>
<comment type="similarity">
    <text evidence="5">Belongs to the DEF8 family.</text>
</comment>
<dbReference type="InterPro" id="IPR025258">
    <property type="entry name" value="RH_dom"/>
</dbReference>
<reference evidence="8" key="1">
    <citation type="submission" date="2022-01" db="EMBL/GenBank/DDBJ databases">
        <title>Genome Sequence Resource for Two Populations of Ditylenchus destructor, the Migratory Endoparasitic Phytonematode.</title>
        <authorList>
            <person name="Zhang H."/>
            <person name="Lin R."/>
            <person name="Xie B."/>
        </authorList>
    </citation>
    <scope>NUCLEOTIDE SEQUENCE</scope>
    <source>
        <strain evidence="8">BazhouSP</strain>
    </source>
</reference>
<feature type="domain" description="Phorbol-ester/DAG-type" evidence="7">
    <location>
        <begin position="106"/>
        <end position="158"/>
    </location>
</feature>
<dbReference type="Gene3D" id="3.30.60.20">
    <property type="match status" value="1"/>
</dbReference>
<evidence type="ECO:0000313" key="9">
    <source>
        <dbReference type="Proteomes" id="UP001201812"/>
    </source>
</evidence>
<evidence type="ECO:0000256" key="2">
    <source>
        <dbReference type="ARBA" id="ARBA00022737"/>
    </source>
</evidence>
<dbReference type="PANTHER" id="PTHR12326">
    <property type="entry name" value="PLECKSTRIN HOMOLOGY DOMAIN CONTAINING PROTEIN"/>
    <property type="match status" value="1"/>
</dbReference>
<evidence type="ECO:0000313" key="8">
    <source>
        <dbReference type="EMBL" id="KAI1717297.1"/>
    </source>
</evidence>
<feature type="domain" description="Phorbol-ester/DAG-type" evidence="7">
    <location>
        <begin position="345"/>
        <end position="399"/>
    </location>
</feature>
<name>A0AAD4N6N2_9BILA</name>
<dbReference type="AlphaFoldDB" id="A0AAD4N6N2"/>
<evidence type="ECO:0000256" key="4">
    <source>
        <dbReference type="ARBA" id="ARBA00022833"/>
    </source>
</evidence>
<organism evidence="8 9">
    <name type="scientific">Ditylenchus destructor</name>
    <dbReference type="NCBI Taxonomy" id="166010"/>
    <lineage>
        <taxon>Eukaryota</taxon>
        <taxon>Metazoa</taxon>
        <taxon>Ecdysozoa</taxon>
        <taxon>Nematoda</taxon>
        <taxon>Chromadorea</taxon>
        <taxon>Rhabditida</taxon>
        <taxon>Tylenchina</taxon>
        <taxon>Tylenchomorpha</taxon>
        <taxon>Sphaerularioidea</taxon>
        <taxon>Anguinidae</taxon>
        <taxon>Anguininae</taxon>
        <taxon>Ditylenchus</taxon>
    </lineage>
</organism>
<keyword evidence="4" id="KW-0862">Zinc</keyword>
<dbReference type="Pfam" id="PF13901">
    <property type="entry name" value="RH_dom"/>
    <property type="match status" value="1"/>
</dbReference>
<accession>A0AAD4N6N2</accession>
<dbReference type="Pfam" id="PF00130">
    <property type="entry name" value="C1_1"/>
    <property type="match status" value="1"/>
</dbReference>
<dbReference type="SMART" id="SM00109">
    <property type="entry name" value="C1"/>
    <property type="match status" value="2"/>
</dbReference>
<dbReference type="InterPro" id="IPR046349">
    <property type="entry name" value="C1-like_sf"/>
</dbReference>
<dbReference type="InterPro" id="IPR047983">
    <property type="entry name" value="DEF8_C1"/>
</dbReference>
<dbReference type="SUPFAM" id="SSF57889">
    <property type="entry name" value="Cysteine-rich domain"/>
    <property type="match status" value="1"/>
</dbReference>
<dbReference type="PANTHER" id="PTHR12326:SF3">
    <property type="entry name" value="DIFFERENTIALLY EXPRESSED IN FDCP 8 HOMOLOG"/>
    <property type="match status" value="1"/>
</dbReference>
<dbReference type="SMART" id="SM01175">
    <property type="entry name" value="DUF4206"/>
    <property type="match status" value="1"/>
</dbReference>
<dbReference type="CDD" id="cd20819">
    <property type="entry name" value="C1_DEF8"/>
    <property type="match status" value="1"/>
</dbReference>
<dbReference type="GO" id="GO:0008270">
    <property type="term" value="F:zinc ion binding"/>
    <property type="evidence" value="ECO:0007669"/>
    <property type="project" value="UniProtKB-KW"/>
</dbReference>
<evidence type="ECO:0000256" key="6">
    <source>
        <dbReference type="SAM" id="MobiDB-lite"/>
    </source>
</evidence>
<dbReference type="EMBL" id="JAKKPZ010000009">
    <property type="protein sequence ID" value="KAI1717297.1"/>
    <property type="molecule type" value="Genomic_DNA"/>
</dbReference>
<keyword evidence="3" id="KW-0863">Zinc-finger</keyword>
<dbReference type="PROSITE" id="PS50081">
    <property type="entry name" value="ZF_DAG_PE_2"/>
    <property type="match status" value="2"/>
</dbReference>